<feature type="compositionally biased region" description="Basic and acidic residues" evidence="1">
    <location>
        <begin position="9"/>
        <end position="24"/>
    </location>
</feature>
<accession>A0A2J7Z8A4</accession>
<evidence type="ECO:0000256" key="1">
    <source>
        <dbReference type="SAM" id="MobiDB-lite"/>
    </source>
</evidence>
<evidence type="ECO:0000313" key="3">
    <source>
        <dbReference type="Proteomes" id="UP000236520"/>
    </source>
</evidence>
<protein>
    <submittedName>
        <fullName evidence="2">Uncharacterized protein</fullName>
    </submittedName>
</protein>
<feature type="region of interest" description="Disordered" evidence="1">
    <location>
        <begin position="1"/>
        <end position="31"/>
    </location>
</feature>
<keyword evidence="3" id="KW-1185">Reference proteome</keyword>
<reference evidence="2 3" key="1">
    <citation type="submission" date="2015-09" db="EMBL/GenBank/DDBJ databases">
        <title>Genome sequence, genome mining and natural product profiling of a biocontrol bacterium Streptomyces malaysiensis F913.</title>
        <authorList>
            <person name="Xu Y."/>
            <person name="Wei J."/>
            <person name="Xie J."/>
            <person name="Li T."/>
            <person name="Zhou Z."/>
        </authorList>
    </citation>
    <scope>NUCLEOTIDE SEQUENCE [LARGE SCALE GENOMIC DNA]</scope>
    <source>
        <strain evidence="2 3">F913</strain>
    </source>
</reference>
<gene>
    <name evidence="2" type="ORF">SMF913_12527</name>
</gene>
<sequence length="31" mass="3472">MRTMVADGTDSRTEPIAADPDRWRPTPTDPD</sequence>
<dbReference type="EMBL" id="LJIW01000001">
    <property type="protein sequence ID" value="PNG96502.1"/>
    <property type="molecule type" value="Genomic_DNA"/>
</dbReference>
<proteinExistence type="predicted"/>
<organism evidence="2 3">
    <name type="scientific">Streptomyces malaysiensis</name>
    <dbReference type="NCBI Taxonomy" id="92644"/>
    <lineage>
        <taxon>Bacteria</taxon>
        <taxon>Bacillati</taxon>
        <taxon>Actinomycetota</taxon>
        <taxon>Actinomycetes</taxon>
        <taxon>Kitasatosporales</taxon>
        <taxon>Streptomycetaceae</taxon>
        <taxon>Streptomyces</taxon>
        <taxon>Streptomyces violaceusniger group</taxon>
    </lineage>
</organism>
<dbReference type="Proteomes" id="UP000236520">
    <property type="component" value="Unassembled WGS sequence"/>
</dbReference>
<name>A0A2J7Z8A4_STRMQ</name>
<comment type="caution">
    <text evidence="2">The sequence shown here is derived from an EMBL/GenBank/DDBJ whole genome shotgun (WGS) entry which is preliminary data.</text>
</comment>
<evidence type="ECO:0000313" key="2">
    <source>
        <dbReference type="EMBL" id="PNG96502.1"/>
    </source>
</evidence>
<dbReference type="AlphaFoldDB" id="A0A2J7Z8A4"/>